<dbReference type="PANTHER" id="PTHR13105">
    <property type="entry name" value="MYELOID LEUKEMIA FACTOR"/>
    <property type="match status" value="1"/>
</dbReference>
<keyword evidence="7" id="KW-1185">Reference proteome</keyword>
<feature type="region of interest" description="Disordered" evidence="5">
    <location>
        <begin position="152"/>
        <end position="242"/>
    </location>
</feature>
<keyword evidence="3" id="KW-0963">Cytoplasm</keyword>
<evidence type="ECO:0000256" key="5">
    <source>
        <dbReference type="SAM" id="MobiDB-lite"/>
    </source>
</evidence>
<evidence type="ECO:0000256" key="3">
    <source>
        <dbReference type="ARBA" id="ARBA00022490"/>
    </source>
</evidence>
<organism evidence="6 7">
    <name type="scientific">Holothuria leucospilota</name>
    <name type="common">Black long sea cucumber</name>
    <name type="synonym">Mertensiothuria leucospilota</name>
    <dbReference type="NCBI Taxonomy" id="206669"/>
    <lineage>
        <taxon>Eukaryota</taxon>
        <taxon>Metazoa</taxon>
        <taxon>Echinodermata</taxon>
        <taxon>Eleutherozoa</taxon>
        <taxon>Echinozoa</taxon>
        <taxon>Holothuroidea</taxon>
        <taxon>Aspidochirotacea</taxon>
        <taxon>Aspidochirotida</taxon>
        <taxon>Holothuriidae</taxon>
        <taxon>Holothuria</taxon>
    </lineage>
</organism>
<sequence length="242" mass="28061">MSRDFHENHRRMMNGFYGSPFSSSPFMAITDGNTRLHQQDIERRRHRQPQHYDPFAMSPFGGFGMMDSMFRSMEENFERMANDPNSHSYTHSSVMSFSNTGTGAPQFYEATTTSKAAPGGVREERKTVKDSTTGTQKMSITHKIGDREHKIEKSKDVHTGQIEENQEFVNMDETDAARFDHEFQQRTSRSNRHRGIGSYPENRRHTPAITEGPSYRDREEDPPRPRHPSRGRRPKKSDLYDI</sequence>
<feature type="compositionally biased region" description="Acidic residues" evidence="5">
    <location>
        <begin position="164"/>
        <end position="174"/>
    </location>
</feature>
<proteinExistence type="inferred from homology"/>
<dbReference type="AlphaFoldDB" id="A0A9Q0YMR0"/>
<reference evidence="6" key="1">
    <citation type="submission" date="2021-10" db="EMBL/GenBank/DDBJ databases">
        <title>Tropical sea cucumber genome reveals ecological adaptation and Cuvierian tubules defense mechanism.</title>
        <authorList>
            <person name="Chen T."/>
        </authorList>
    </citation>
    <scope>NUCLEOTIDE SEQUENCE</scope>
    <source>
        <strain evidence="6">Nanhai2018</strain>
        <tissue evidence="6">Muscle</tissue>
    </source>
</reference>
<dbReference type="Proteomes" id="UP001152320">
    <property type="component" value="Chromosome 21"/>
</dbReference>
<accession>A0A9Q0YMR0</accession>
<dbReference type="EMBL" id="JAIZAY010000021">
    <property type="protein sequence ID" value="KAJ8021706.1"/>
    <property type="molecule type" value="Genomic_DNA"/>
</dbReference>
<feature type="compositionally biased region" description="Basic and acidic residues" evidence="5">
    <location>
        <begin position="175"/>
        <end position="184"/>
    </location>
</feature>
<protein>
    <submittedName>
        <fullName evidence="6">Myeloid leukemia factor 2</fullName>
    </submittedName>
</protein>
<name>A0A9Q0YMR0_HOLLE</name>
<dbReference type="InterPro" id="IPR019376">
    <property type="entry name" value="Myeloid_leukemia_factor"/>
</dbReference>
<comment type="similarity">
    <text evidence="2">Belongs to the MLF family.</text>
</comment>
<evidence type="ECO:0000313" key="7">
    <source>
        <dbReference type="Proteomes" id="UP001152320"/>
    </source>
</evidence>
<evidence type="ECO:0000256" key="2">
    <source>
        <dbReference type="ARBA" id="ARBA00008332"/>
    </source>
</evidence>
<dbReference type="GO" id="GO:0005737">
    <property type="term" value="C:cytoplasm"/>
    <property type="evidence" value="ECO:0007669"/>
    <property type="project" value="UniProtKB-SubCell"/>
</dbReference>
<gene>
    <name evidence="6" type="ORF">HOLleu_38984</name>
</gene>
<keyword evidence="4" id="KW-0597">Phosphoprotein</keyword>
<comment type="subcellular location">
    <subcellularLocation>
        <location evidence="1">Cytoplasm</location>
    </subcellularLocation>
</comment>
<comment type="caution">
    <text evidence="6">The sequence shown here is derived from an EMBL/GenBank/DDBJ whole genome shotgun (WGS) entry which is preliminary data.</text>
</comment>
<evidence type="ECO:0000256" key="1">
    <source>
        <dbReference type="ARBA" id="ARBA00004496"/>
    </source>
</evidence>
<feature type="compositionally biased region" description="Basic and acidic residues" evidence="5">
    <location>
        <begin position="214"/>
        <end position="224"/>
    </location>
</feature>
<evidence type="ECO:0000313" key="6">
    <source>
        <dbReference type="EMBL" id="KAJ8021706.1"/>
    </source>
</evidence>
<feature type="compositionally biased region" description="Basic residues" evidence="5">
    <location>
        <begin position="225"/>
        <end position="235"/>
    </location>
</feature>
<feature type="region of interest" description="Disordered" evidence="5">
    <location>
        <begin position="114"/>
        <end position="136"/>
    </location>
</feature>
<evidence type="ECO:0000256" key="4">
    <source>
        <dbReference type="ARBA" id="ARBA00022553"/>
    </source>
</evidence>
<dbReference type="Pfam" id="PF10248">
    <property type="entry name" value="Mlf1IP"/>
    <property type="match status" value="1"/>
</dbReference>
<dbReference type="OrthoDB" id="8707547at2759"/>